<protein>
    <submittedName>
        <fullName evidence="1">Uncharacterized protein</fullName>
    </submittedName>
</protein>
<reference evidence="1" key="1">
    <citation type="submission" date="2020-02" db="EMBL/GenBank/DDBJ databases">
        <authorList>
            <person name="Meier V. D."/>
        </authorList>
    </citation>
    <scope>NUCLEOTIDE SEQUENCE</scope>
    <source>
        <strain evidence="1">AVDCRST_MAG52</strain>
    </source>
</reference>
<dbReference type="AlphaFoldDB" id="A0A6J4HNE4"/>
<organism evidence="1">
    <name type="scientific">uncultured Blastococcus sp</name>
    <dbReference type="NCBI Taxonomy" id="217144"/>
    <lineage>
        <taxon>Bacteria</taxon>
        <taxon>Bacillati</taxon>
        <taxon>Actinomycetota</taxon>
        <taxon>Actinomycetes</taxon>
        <taxon>Geodermatophilales</taxon>
        <taxon>Geodermatophilaceae</taxon>
        <taxon>Blastococcus</taxon>
        <taxon>environmental samples</taxon>
    </lineage>
</organism>
<name>A0A6J4HNE4_9ACTN</name>
<proteinExistence type="predicted"/>
<gene>
    <name evidence="1" type="ORF">AVDCRST_MAG52-891</name>
</gene>
<sequence length="45" mass="4834">MATTGRPADHHHVDVVRKCFTVGFWLLAAGASAVLGLDLEVDGWL</sequence>
<dbReference type="EMBL" id="CADCTN010000058">
    <property type="protein sequence ID" value="CAA9228272.1"/>
    <property type="molecule type" value="Genomic_DNA"/>
</dbReference>
<evidence type="ECO:0000313" key="1">
    <source>
        <dbReference type="EMBL" id="CAA9228272.1"/>
    </source>
</evidence>
<accession>A0A6J4HNE4</accession>